<feature type="region of interest" description="Disordered" evidence="1">
    <location>
        <begin position="26"/>
        <end position="69"/>
    </location>
</feature>
<keyword evidence="4" id="KW-1185">Reference proteome</keyword>
<organism evidence="3 4">
    <name type="scientific">Amphiplicatus metriothermophilus</name>
    <dbReference type="NCBI Taxonomy" id="1519374"/>
    <lineage>
        <taxon>Bacteria</taxon>
        <taxon>Pseudomonadati</taxon>
        <taxon>Pseudomonadota</taxon>
        <taxon>Alphaproteobacteria</taxon>
        <taxon>Parvularculales</taxon>
        <taxon>Parvularculaceae</taxon>
        <taxon>Amphiplicatus</taxon>
    </lineage>
</organism>
<accession>A0A239PV40</accession>
<evidence type="ECO:0000313" key="3">
    <source>
        <dbReference type="EMBL" id="SNT73547.1"/>
    </source>
</evidence>
<sequence length="279" mass="27576">MARRLKLLTGLSTIALGAAALGGCGGGEGEGEAGAPSAAESGPSDHGAHLAGEGEGGEGEGEGEGAAAADPATDPVAYLHQLFLIRGHLQAGAALYAAGEQAMAATHMKHPEDELYAGLAPAFEARGVDGFAGELQALAASVANGAPAGEVEADLAAVKRAIDAAAEAAQASPAETLLAAAALLRTAGEEFDIGVKDGAIVNLHEYQDAYGFMTAAVERLAALDGGGGAVDEAIAQAREQAALALAVASTVMPQEPVEARSSTIYGAAARIEIIARGLM</sequence>
<reference evidence="3 4" key="1">
    <citation type="submission" date="2017-07" db="EMBL/GenBank/DDBJ databases">
        <authorList>
            <person name="Sun Z.S."/>
            <person name="Albrecht U."/>
            <person name="Echele G."/>
            <person name="Lee C.C."/>
        </authorList>
    </citation>
    <scope>NUCLEOTIDE SEQUENCE [LARGE SCALE GENOMIC DNA]</scope>
    <source>
        <strain evidence="3 4">CGMCC 1.12710</strain>
    </source>
</reference>
<evidence type="ECO:0008006" key="5">
    <source>
        <dbReference type="Google" id="ProtNLM"/>
    </source>
</evidence>
<dbReference type="Proteomes" id="UP000198346">
    <property type="component" value="Unassembled WGS sequence"/>
</dbReference>
<dbReference type="OrthoDB" id="65747at2"/>
<dbReference type="RefSeq" id="WP_089412326.1">
    <property type="nucleotide sequence ID" value="NZ_FZQA01000003.1"/>
</dbReference>
<feature type="signal peptide" evidence="2">
    <location>
        <begin position="1"/>
        <end position="20"/>
    </location>
</feature>
<dbReference type="PROSITE" id="PS51257">
    <property type="entry name" value="PROKAR_LIPOPROTEIN"/>
    <property type="match status" value="1"/>
</dbReference>
<keyword evidence="2" id="KW-0732">Signal</keyword>
<proteinExistence type="predicted"/>
<protein>
    <recommendedName>
        <fullName evidence="5">Lipoprotein</fullName>
    </recommendedName>
</protein>
<evidence type="ECO:0000313" key="4">
    <source>
        <dbReference type="Proteomes" id="UP000198346"/>
    </source>
</evidence>
<dbReference type="AlphaFoldDB" id="A0A239PV40"/>
<gene>
    <name evidence="3" type="ORF">SAMN06297382_1870</name>
</gene>
<feature type="chain" id="PRO_5013031901" description="Lipoprotein" evidence="2">
    <location>
        <begin position="21"/>
        <end position="279"/>
    </location>
</feature>
<evidence type="ECO:0000256" key="2">
    <source>
        <dbReference type="SAM" id="SignalP"/>
    </source>
</evidence>
<feature type="compositionally biased region" description="Low complexity" evidence="1">
    <location>
        <begin position="33"/>
        <end position="44"/>
    </location>
</feature>
<dbReference type="EMBL" id="FZQA01000003">
    <property type="protein sequence ID" value="SNT73547.1"/>
    <property type="molecule type" value="Genomic_DNA"/>
</dbReference>
<name>A0A239PV40_9PROT</name>
<evidence type="ECO:0000256" key="1">
    <source>
        <dbReference type="SAM" id="MobiDB-lite"/>
    </source>
</evidence>